<dbReference type="PANTHER" id="PTHR35807">
    <property type="entry name" value="TRANSCRIPTIONAL REGULATOR REDD-RELATED"/>
    <property type="match status" value="1"/>
</dbReference>
<reference evidence="3 4" key="1">
    <citation type="submission" date="2023-04" db="EMBL/GenBank/DDBJ databases">
        <title>Halomonas strains isolated from rhizosphere soil.</title>
        <authorList>
            <person name="Xu L."/>
            <person name="Sun J.-Q."/>
        </authorList>
    </citation>
    <scope>NUCLEOTIDE SEQUENCE [LARGE SCALE GENOMIC DNA]</scope>
    <source>
        <strain evidence="3 4">LN1S58</strain>
    </source>
</reference>
<dbReference type="SMART" id="SM01043">
    <property type="entry name" value="BTAD"/>
    <property type="match status" value="1"/>
</dbReference>
<dbReference type="InterPro" id="IPR051677">
    <property type="entry name" value="AfsR-DnrI-RedD_regulator"/>
</dbReference>
<keyword evidence="1" id="KW-0802">TPR repeat</keyword>
<evidence type="ECO:0000313" key="3">
    <source>
        <dbReference type="EMBL" id="MDI5932845.1"/>
    </source>
</evidence>
<comment type="caution">
    <text evidence="3">The sequence shown here is derived from an EMBL/GenBank/DDBJ whole genome shotgun (WGS) entry which is preliminary data.</text>
</comment>
<dbReference type="Proteomes" id="UP001244242">
    <property type="component" value="Unassembled WGS sequence"/>
</dbReference>
<sequence>MTLLHVSLLGEFACHTADGHPLAFPTRKVEALLAYLAASPSRRHPRGKLAGLLWDDMPESRARTNLRQALSRLQHALPAVARESLVIGTQEMGLKENAVAVDLDAFERLLADGTPETLERALALYRAPFLEGMAECGEAFEEWLMAQRRRLDEQLQQLMHRLLDHYVLTGAIDAAIQLALRLLEHDPLDEGVQRTLIRLYLYQDRIGAALEQYRRCRERLADELGVAPAQETERLKAELMGLLPEGSGRGGDLARESDDLPERSRVIDAAAAARARRRAEASDQPSLAVLAFVPLEDADLHRHLGDGLAEDIATELGRFRELEVIAPASALAYRHSDATPGRVGRELGVDYLLEGHVRRRGERLRLTARLLATSGARQVWAERYDCRLDELFDVQDEMVGRIVGTLVGRIEDDRLALARRKPPQDWQAYDLWLRGWHALRRPDLPAIREARRHFQQALARDPQFARAYVGLALAHLNEWACYSWNYWVFLQQEALEFGRRAVALDAHDHRAHCMLGLAELYGGRYEAAHRELSLALALNPNDADVLAHASFALALIGEPERGVDAARKALRLAPYRPEWYAGMAGIAFFSARLYDEAIDTLASAPQAFCNTPAFIAAAYAHLGHPEQGASHRDTVYRHYRYQMARGAFPEHTGCLDWLTALDPYRRTADAEHYLEGLRKAGFE</sequence>
<protein>
    <submittedName>
        <fullName evidence="3">BTAD domain-containing putative transcriptional regulator</fullName>
    </submittedName>
</protein>
<organism evidence="3 4">
    <name type="scientific">Halomonas kalidii</name>
    <dbReference type="NCBI Taxonomy" id="3043293"/>
    <lineage>
        <taxon>Bacteria</taxon>
        <taxon>Pseudomonadati</taxon>
        <taxon>Pseudomonadota</taxon>
        <taxon>Gammaproteobacteria</taxon>
        <taxon>Oceanospirillales</taxon>
        <taxon>Halomonadaceae</taxon>
        <taxon>Halomonas</taxon>
    </lineage>
</organism>
<accession>A0ABT6VGM3</accession>
<dbReference type="InterPro" id="IPR005158">
    <property type="entry name" value="BTAD"/>
</dbReference>
<dbReference type="InterPro" id="IPR011990">
    <property type="entry name" value="TPR-like_helical_dom_sf"/>
</dbReference>
<evidence type="ECO:0000256" key="1">
    <source>
        <dbReference type="PROSITE-ProRule" id="PRU00339"/>
    </source>
</evidence>
<dbReference type="Pfam" id="PF03704">
    <property type="entry name" value="BTAD"/>
    <property type="match status" value="1"/>
</dbReference>
<dbReference type="InterPro" id="IPR019734">
    <property type="entry name" value="TPR_rpt"/>
</dbReference>
<dbReference type="InterPro" id="IPR016032">
    <property type="entry name" value="Sig_transdc_resp-reg_C-effctor"/>
</dbReference>
<dbReference type="PROSITE" id="PS50005">
    <property type="entry name" value="TPR"/>
    <property type="match status" value="1"/>
</dbReference>
<dbReference type="Gene3D" id="1.25.40.10">
    <property type="entry name" value="Tetratricopeptide repeat domain"/>
    <property type="match status" value="2"/>
</dbReference>
<dbReference type="RefSeq" id="WP_282720376.1">
    <property type="nucleotide sequence ID" value="NZ_JASCQO010000017.1"/>
</dbReference>
<proteinExistence type="predicted"/>
<dbReference type="SUPFAM" id="SSF46894">
    <property type="entry name" value="C-terminal effector domain of the bipartite response regulators"/>
    <property type="match status" value="1"/>
</dbReference>
<name>A0ABT6VGM3_9GAMM</name>
<feature type="domain" description="Bacterial transcriptional activator" evidence="2">
    <location>
        <begin position="101"/>
        <end position="240"/>
    </location>
</feature>
<evidence type="ECO:0000313" key="4">
    <source>
        <dbReference type="Proteomes" id="UP001244242"/>
    </source>
</evidence>
<dbReference type="InterPro" id="IPR036388">
    <property type="entry name" value="WH-like_DNA-bd_sf"/>
</dbReference>
<dbReference type="Gene3D" id="1.10.10.10">
    <property type="entry name" value="Winged helix-like DNA-binding domain superfamily/Winged helix DNA-binding domain"/>
    <property type="match status" value="1"/>
</dbReference>
<dbReference type="EMBL" id="JASCQO010000017">
    <property type="protein sequence ID" value="MDI5932845.1"/>
    <property type="molecule type" value="Genomic_DNA"/>
</dbReference>
<keyword evidence="4" id="KW-1185">Reference proteome</keyword>
<dbReference type="Gene3D" id="3.40.50.10070">
    <property type="entry name" value="TolB, N-terminal domain"/>
    <property type="match status" value="1"/>
</dbReference>
<evidence type="ECO:0000259" key="2">
    <source>
        <dbReference type="SMART" id="SM01043"/>
    </source>
</evidence>
<gene>
    <name evidence="3" type="ORF">QLQ84_03500</name>
</gene>
<feature type="repeat" description="TPR" evidence="1">
    <location>
        <begin position="509"/>
        <end position="542"/>
    </location>
</feature>
<dbReference type="SUPFAM" id="SSF48452">
    <property type="entry name" value="TPR-like"/>
    <property type="match status" value="2"/>
</dbReference>